<accession>A0A9P0PA48</accession>
<sequence length="54" mass="6702">MRILYRKIDHFMKCIIIYRVTKKGGRRSLTVERRGTTRRISWNVFHRFYVKKGE</sequence>
<keyword evidence="2" id="KW-1185">Reference proteome</keyword>
<proteinExistence type="predicted"/>
<evidence type="ECO:0000313" key="1">
    <source>
        <dbReference type="EMBL" id="CAH1971601.1"/>
    </source>
</evidence>
<reference evidence="1" key="1">
    <citation type="submission" date="2022-03" db="EMBL/GenBank/DDBJ databases">
        <authorList>
            <person name="Sayadi A."/>
        </authorList>
    </citation>
    <scope>NUCLEOTIDE SEQUENCE</scope>
</reference>
<dbReference type="EMBL" id="CAKOFQ010006787">
    <property type="protein sequence ID" value="CAH1971601.1"/>
    <property type="molecule type" value="Genomic_DNA"/>
</dbReference>
<organism evidence="1 2">
    <name type="scientific">Acanthoscelides obtectus</name>
    <name type="common">Bean weevil</name>
    <name type="synonym">Bruchus obtectus</name>
    <dbReference type="NCBI Taxonomy" id="200917"/>
    <lineage>
        <taxon>Eukaryota</taxon>
        <taxon>Metazoa</taxon>
        <taxon>Ecdysozoa</taxon>
        <taxon>Arthropoda</taxon>
        <taxon>Hexapoda</taxon>
        <taxon>Insecta</taxon>
        <taxon>Pterygota</taxon>
        <taxon>Neoptera</taxon>
        <taxon>Endopterygota</taxon>
        <taxon>Coleoptera</taxon>
        <taxon>Polyphaga</taxon>
        <taxon>Cucujiformia</taxon>
        <taxon>Chrysomeloidea</taxon>
        <taxon>Chrysomelidae</taxon>
        <taxon>Bruchinae</taxon>
        <taxon>Bruchini</taxon>
        <taxon>Acanthoscelides</taxon>
    </lineage>
</organism>
<dbReference type="Proteomes" id="UP001152888">
    <property type="component" value="Unassembled WGS sequence"/>
</dbReference>
<protein>
    <submittedName>
        <fullName evidence="1">Uncharacterized protein</fullName>
    </submittedName>
</protein>
<comment type="caution">
    <text evidence="1">The sequence shown here is derived from an EMBL/GenBank/DDBJ whole genome shotgun (WGS) entry which is preliminary data.</text>
</comment>
<gene>
    <name evidence="1" type="ORF">ACAOBT_LOCUS9513</name>
</gene>
<evidence type="ECO:0000313" key="2">
    <source>
        <dbReference type="Proteomes" id="UP001152888"/>
    </source>
</evidence>
<name>A0A9P0PA48_ACAOB</name>
<dbReference type="AlphaFoldDB" id="A0A9P0PA48"/>